<dbReference type="EMBL" id="FWEV01000106">
    <property type="protein sequence ID" value="SLM29715.1"/>
    <property type="molecule type" value="Genomic_DNA"/>
</dbReference>
<keyword evidence="3" id="KW-1185">Reference proteome</keyword>
<accession>A0A1W1HBE3</accession>
<dbReference type="RefSeq" id="WP_080806836.1">
    <property type="nucleotide sequence ID" value="NZ_LT828555.1"/>
</dbReference>
<dbReference type="InterPro" id="IPR006674">
    <property type="entry name" value="HD_domain"/>
</dbReference>
<evidence type="ECO:0000313" key="2">
    <source>
        <dbReference type="EMBL" id="SLM29715.1"/>
    </source>
</evidence>
<dbReference type="OrthoDB" id="155250at2"/>
<feature type="domain" description="HD/PDEase" evidence="1">
    <location>
        <begin position="95"/>
        <end position="256"/>
    </location>
</feature>
<dbReference type="Gene3D" id="1.10.3210.10">
    <property type="entry name" value="Hypothetical protein af1432"/>
    <property type="match status" value="1"/>
</dbReference>
<name>A0A1W1HBE3_9BACT</name>
<dbReference type="STRING" id="1246637.MTBBW1_1940042"/>
<dbReference type="SMART" id="SM00471">
    <property type="entry name" value="HDc"/>
    <property type="match status" value="1"/>
</dbReference>
<evidence type="ECO:0000259" key="1">
    <source>
        <dbReference type="SMART" id="SM00471"/>
    </source>
</evidence>
<dbReference type="SUPFAM" id="SSF109604">
    <property type="entry name" value="HD-domain/PDEase-like"/>
    <property type="match status" value="1"/>
</dbReference>
<evidence type="ECO:0000313" key="3">
    <source>
        <dbReference type="Proteomes" id="UP000191931"/>
    </source>
</evidence>
<sequence>MKCPGQETQYWNKDAIFDSKCPECGAAIEFFKDDTSRRCSICGKRIVNPKMDFGCASYCQFAEQCIGTLPEEFLKQREDLLKDRVAVEMKRYFKTDFRRIGHATRVARYAEDIGKAEMGKLTLIAKEEPEKPSVIEKEAPENPSVIKEPENPSVIGKSDHGNLSVILCAAYLHDIGIKEAERKYNSNAPKYQELEGPPIAKEILEKLGAKEEIVSEVCDIVGHHHHPRENETLNFKVLYDADLITNLEEEKKAKAEREELKTKYGQQENTLPDNERIRRIIEKSFLTQSGRQKANKILL</sequence>
<reference evidence="2 3" key="1">
    <citation type="submission" date="2017-03" db="EMBL/GenBank/DDBJ databases">
        <authorList>
            <person name="Afonso C.L."/>
            <person name="Miller P.J."/>
            <person name="Scott M.A."/>
            <person name="Spackman E."/>
            <person name="Goraichik I."/>
            <person name="Dimitrov K.M."/>
            <person name="Suarez D.L."/>
            <person name="Swayne D.E."/>
        </authorList>
    </citation>
    <scope>NUCLEOTIDE SEQUENCE [LARGE SCALE GENOMIC DNA]</scope>
    <source>
        <strain evidence="2">PRJEB14757</strain>
    </source>
</reference>
<dbReference type="Pfam" id="PF01966">
    <property type="entry name" value="HD"/>
    <property type="match status" value="1"/>
</dbReference>
<dbReference type="Proteomes" id="UP000191931">
    <property type="component" value="Unassembled WGS sequence"/>
</dbReference>
<protein>
    <recommendedName>
        <fullName evidence="1">HD/PDEase domain-containing protein</fullName>
    </recommendedName>
</protein>
<dbReference type="CDD" id="cd00077">
    <property type="entry name" value="HDc"/>
    <property type="match status" value="1"/>
</dbReference>
<organism evidence="2 3">
    <name type="scientific">Desulfamplus magnetovallimortis</name>
    <dbReference type="NCBI Taxonomy" id="1246637"/>
    <lineage>
        <taxon>Bacteria</taxon>
        <taxon>Pseudomonadati</taxon>
        <taxon>Thermodesulfobacteriota</taxon>
        <taxon>Desulfobacteria</taxon>
        <taxon>Desulfobacterales</taxon>
        <taxon>Desulfobacteraceae</taxon>
        <taxon>Desulfamplus</taxon>
    </lineage>
</organism>
<gene>
    <name evidence="2" type="ORF">MTBBW1_1940042</name>
</gene>
<dbReference type="InterPro" id="IPR003607">
    <property type="entry name" value="HD/PDEase_dom"/>
</dbReference>
<dbReference type="AlphaFoldDB" id="A0A1W1HBE3"/>
<proteinExistence type="predicted"/>